<sequence length="690" mass="78293">MILYPWLSQLHTDLVSKQQRQLVVVEGDSDWLKETLSRLKKDILVSDQSNWLFYADESDDSAQVNGKNFRQYLGTEYQGVMFTSEQFNAEAIAALSGVLTIGGVVIVPKLIEQDGHSSLFMERFYQLALAQEEVIVVTQGQALPKLSLEALPEIETASFAYHSITQDQQEAVEAIMKVATGRRRRPLVLTADRGRGKSSALALACMALQSQQDTPLEVVITAPHVNAVSTFFKLLYKHLDITPSEKSNPTIEVPGLRISFMAVDQILAQRPTVNLLLIDEAAGIPVYLLKKLLSHYARVVFASTIHGYEGAGRGFTGKFFGYLREQYSGWQHYSMHTPIRWRHEDALEQFIYRAFLLDADIKTVGYDTELPAELHCLSVETLVRKEDILKQVFSMLVIAHYQTSPSDLQLLLDNPQAKLFVYRQGEQILAVAFVLIEGSNNTVSLTAISEGKRRAASQFLPQSLLTHLGHKEAFDYRYWRIMRIAVHPDIQSKGVGSEFVDKICQQAEREGVEFVGSSFGANASLVNFWHQSSFALARLGFTRDKSSGEHSALMLKPMTLAAERFFKQIHTNFYKQFLYLLTLEYADLQCKLVWQILHRMPLEYVPALTKSDRQAVEDFTSKRRQLSPCSYGLRHWLIHHCQHDYHNDMAPLIARLLQRKAIEDIATAFDFTGRKAVITAFINYIEEQAE</sequence>
<dbReference type="Gene3D" id="1.20.120.890">
    <property type="entry name" value="tRNA(Met) cytidine acetyltransferase, tail domain"/>
    <property type="match status" value="1"/>
</dbReference>
<evidence type="ECO:0000256" key="6">
    <source>
        <dbReference type="ARBA" id="ARBA00022840"/>
    </source>
</evidence>
<feature type="domain" description="N-acetyltransferase" evidence="10">
    <location>
        <begin position="379"/>
        <end position="559"/>
    </location>
</feature>
<dbReference type="RefSeq" id="WP_093327266.1">
    <property type="nucleotide sequence ID" value="NZ_AP027363.1"/>
</dbReference>
<dbReference type="GO" id="GO:0051392">
    <property type="term" value="F:tRNA cytidine N4-acetyltransferase activity"/>
    <property type="evidence" value="ECO:0007669"/>
    <property type="project" value="UniProtKB-UniRule"/>
</dbReference>
<dbReference type="InterPro" id="IPR013562">
    <property type="entry name" value="TmcA/NAT10_N"/>
</dbReference>
<evidence type="ECO:0000256" key="2">
    <source>
        <dbReference type="ARBA" id="ARBA00022555"/>
    </source>
</evidence>
<dbReference type="AlphaFoldDB" id="A0A1H9ZCM0"/>
<dbReference type="PROSITE" id="PS51186">
    <property type="entry name" value="GNAT"/>
    <property type="match status" value="1"/>
</dbReference>
<dbReference type="EC" id="2.3.1.193" evidence="9"/>
<comment type="function">
    <text evidence="9">Catalyzes the formation of N(4)-acetylcytidine (ac(4)C) at the wobble position of tRNA(Met), by using acetyl-CoA as an acetyl donor and ATP (or GTP).</text>
</comment>
<dbReference type="GO" id="GO:1904812">
    <property type="term" value="P:rRNA acetylation involved in maturation of SSU-rRNA"/>
    <property type="evidence" value="ECO:0007669"/>
    <property type="project" value="TreeGrafter"/>
</dbReference>
<dbReference type="SUPFAM" id="SSF52540">
    <property type="entry name" value="P-loop containing nucleoside triphosphate hydrolases"/>
    <property type="match status" value="1"/>
</dbReference>
<dbReference type="SUPFAM" id="SSF55729">
    <property type="entry name" value="Acyl-CoA N-acyltransferases (Nat)"/>
    <property type="match status" value="1"/>
</dbReference>
<keyword evidence="4 9" id="KW-0819">tRNA processing</keyword>
<dbReference type="GO" id="GO:0002101">
    <property type="term" value="P:tRNA wobble cytosine modification"/>
    <property type="evidence" value="ECO:0007669"/>
    <property type="project" value="UniProtKB-UniRule"/>
</dbReference>
<comment type="caution">
    <text evidence="9">Lacks conserved residue(s) required for the propagation of feature annotation.</text>
</comment>
<dbReference type="Gene3D" id="3.40.50.300">
    <property type="entry name" value="P-loop containing nucleotide triphosphate hydrolases"/>
    <property type="match status" value="1"/>
</dbReference>
<protein>
    <recommendedName>
        <fullName evidence="9">tRNA(Met) cytidine acetyltransferase TmcA</fullName>
        <ecNumber evidence="9">2.3.1.193</ecNumber>
    </recommendedName>
</protein>
<dbReference type="InterPro" id="IPR024914">
    <property type="entry name" value="tRNA_acetyltr_TmcA"/>
</dbReference>
<dbReference type="Gene3D" id="3.40.630.30">
    <property type="match status" value="1"/>
</dbReference>
<evidence type="ECO:0000256" key="3">
    <source>
        <dbReference type="ARBA" id="ARBA00022679"/>
    </source>
</evidence>
<keyword evidence="2 9" id="KW-0820">tRNA-binding</keyword>
<keyword evidence="6 9" id="KW-0067">ATP-binding</keyword>
<keyword evidence="12" id="KW-1185">Reference proteome</keyword>
<dbReference type="OrthoDB" id="5578851at2"/>
<dbReference type="Pfam" id="PF13718">
    <property type="entry name" value="GNAT_acetyltr_2"/>
    <property type="match status" value="1"/>
</dbReference>
<evidence type="ECO:0000256" key="9">
    <source>
        <dbReference type="HAMAP-Rule" id="MF_01886"/>
    </source>
</evidence>
<dbReference type="GO" id="GO:0005737">
    <property type="term" value="C:cytoplasm"/>
    <property type="evidence" value="ECO:0007669"/>
    <property type="project" value="UniProtKB-SubCell"/>
</dbReference>
<dbReference type="Pfam" id="PF08351">
    <property type="entry name" value="TmcA_N"/>
    <property type="match status" value="1"/>
</dbReference>
<dbReference type="HAMAP" id="MF_01886">
    <property type="entry name" value="tRNA_acetyltr_TmcA"/>
    <property type="match status" value="1"/>
</dbReference>
<name>A0A1H9ZCM0_THASX</name>
<evidence type="ECO:0000256" key="1">
    <source>
        <dbReference type="ARBA" id="ARBA00022490"/>
    </source>
</evidence>
<feature type="binding site" evidence="9">
    <location>
        <position position="340"/>
    </location>
    <ligand>
        <name>ATP</name>
        <dbReference type="ChEBI" id="CHEBI:30616"/>
    </ligand>
</feature>
<dbReference type="InterPro" id="IPR027417">
    <property type="entry name" value="P-loop_NTPase"/>
</dbReference>
<keyword evidence="3 9" id="KW-0808">Transferase</keyword>
<dbReference type="STRING" id="349064.SAMN05660429_00401"/>
<dbReference type="Pfam" id="PF05127">
    <property type="entry name" value="NAT10_TcmA_helicase"/>
    <property type="match status" value="1"/>
</dbReference>
<dbReference type="Proteomes" id="UP000199308">
    <property type="component" value="Unassembled WGS sequence"/>
</dbReference>
<keyword evidence="1 9" id="KW-0963">Cytoplasm</keyword>
<evidence type="ECO:0000256" key="5">
    <source>
        <dbReference type="ARBA" id="ARBA00022741"/>
    </source>
</evidence>
<gene>
    <name evidence="9" type="primary">tmcA</name>
    <name evidence="11" type="ORF">SAMN05660429_00401</name>
</gene>
<keyword evidence="7 9" id="KW-0694">RNA-binding</keyword>
<dbReference type="CDD" id="cd04301">
    <property type="entry name" value="NAT_SF"/>
    <property type="match status" value="1"/>
</dbReference>
<comment type="catalytic activity">
    <reaction evidence="9">
        <text>cytidine(34) in elongator tRNA(Met) + acetyl-CoA + ATP + H2O = N(4)-acetylcytidine(34) in elongator tRNA(Met) + ADP + phosphate + CoA + H(+)</text>
        <dbReference type="Rhea" id="RHEA:43788"/>
        <dbReference type="Rhea" id="RHEA-COMP:10693"/>
        <dbReference type="Rhea" id="RHEA-COMP:10694"/>
        <dbReference type="ChEBI" id="CHEBI:15377"/>
        <dbReference type="ChEBI" id="CHEBI:15378"/>
        <dbReference type="ChEBI" id="CHEBI:30616"/>
        <dbReference type="ChEBI" id="CHEBI:43474"/>
        <dbReference type="ChEBI" id="CHEBI:57287"/>
        <dbReference type="ChEBI" id="CHEBI:57288"/>
        <dbReference type="ChEBI" id="CHEBI:74900"/>
        <dbReference type="ChEBI" id="CHEBI:82748"/>
        <dbReference type="ChEBI" id="CHEBI:456216"/>
        <dbReference type="EC" id="2.3.1.193"/>
    </reaction>
</comment>
<dbReference type="InterPro" id="IPR038321">
    <property type="entry name" value="TmcA_C_sf"/>
</dbReference>
<dbReference type="GO" id="GO:1990883">
    <property type="term" value="F:18S rRNA cytidine N-acetyltransferase activity"/>
    <property type="evidence" value="ECO:0007669"/>
    <property type="project" value="TreeGrafter"/>
</dbReference>
<dbReference type="Gene3D" id="3.40.50.11040">
    <property type="match status" value="1"/>
</dbReference>
<feature type="binding site" evidence="9">
    <location>
        <position position="168"/>
    </location>
    <ligand>
        <name>ATP</name>
        <dbReference type="ChEBI" id="CHEBI:30616"/>
    </ligand>
</feature>
<accession>A0A1H9ZCM0</accession>
<dbReference type="InterPro" id="IPR032672">
    <property type="entry name" value="TmcA/NAT10/Kre33"/>
</dbReference>
<comment type="subcellular location">
    <subcellularLocation>
        <location evidence="9">Cytoplasm</location>
    </subcellularLocation>
</comment>
<dbReference type="InterPro" id="IPR007807">
    <property type="entry name" value="TcmA/NAT10_helicase"/>
</dbReference>
<keyword evidence="8 9" id="KW-0012">Acyltransferase</keyword>
<dbReference type="PANTHER" id="PTHR10925:SF5">
    <property type="entry name" value="RNA CYTIDINE ACETYLTRANSFERASE"/>
    <property type="match status" value="1"/>
</dbReference>
<reference evidence="11 12" key="1">
    <citation type="submission" date="2016-10" db="EMBL/GenBank/DDBJ databases">
        <authorList>
            <person name="de Groot N.N."/>
        </authorList>
    </citation>
    <scope>NUCLEOTIDE SEQUENCE [LARGE SCALE GENOMIC DNA]</scope>
    <source>
        <strain evidence="11 12">DSM 19706</strain>
    </source>
</reference>
<evidence type="ECO:0000256" key="8">
    <source>
        <dbReference type="ARBA" id="ARBA00023315"/>
    </source>
</evidence>
<dbReference type="PANTHER" id="PTHR10925">
    <property type="entry name" value="N-ACETYLTRANSFERASE 10"/>
    <property type="match status" value="1"/>
</dbReference>
<dbReference type="GO" id="GO:0000049">
    <property type="term" value="F:tRNA binding"/>
    <property type="evidence" value="ECO:0007669"/>
    <property type="project" value="UniProtKB-UniRule"/>
</dbReference>
<feature type="binding site" evidence="9">
    <location>
        <begin position="484"/>
        <end position="486"/>
    </location>
    <ligand>
        <name>acetyl-CoA</name>
        <dbReference type="ChEBI" id="CHEBI:57288"/>
    </ligand>
</feature>
<evidence type="ECO:0000313" key="12">
    <source>
        <dbReference type="Proteomes" id="UP000199308"/>
    </source>
</evidence>
<evidence type="ECO:0000256" key="4">
    <source>
        <dbReference type="ARBA" id="ARBA00022694"/>
    </source>
</evidence>
<dbReference type="InterPro" id="IPR000182">
    <property type="entry name" value="GNAT_dom"/>
</dbReference>
<dbReference type="InterPro" id="IPR016181">
    <property type="entry name" value="Acyl_CoA_acyltransferase"/>
</dbReference>
<evidence type="ECO:0000259" key="10">
    <source>
        <dbReference type="PROSITE" id="PS51186"/>
    </source>
</evidence>
<keyword evidence="5 9" id="KW-0547">Nucleotide-binding</keyword>
<evidence type="ECO:0000256" key="7">
    <source>
        <dbReference type="ARBA" id="ARBA00022884"/>
    </source>
</evidence>
<dbReference type="GO" id="GO:0005524">
    <property type="term" value="F:ATP binding"/>
    <property type="evidence" value="ECO:0007669"/>
    <property type="project" value="UniProtKB-UniRule"/>
</dbReference>
<comment type="similarity">
    <text evidence="9">Belongs to the TmcA family.</text>
</comment>
<proteinExistence type="inferred from homology"/>
<organism evidence="11 12">
    <name type="scientific">Thalassotalea agarivorans</name>
    <name type="common">Thalassomonas agarivorans</name>
    <dbReference type="NCBI Taxonomy" id="349064"/>
    <lineage>
        <taxon>Bacteria</taxon>
        <taxon>Pseudomonadati</taxon>
        <taxon>Pseudomonadota</taxon>
        <taxon>Gammaproteobacteria</taxon>
        <taxon>Alteromonadales</taxon>
        <taxon>Colwelliaceae</taxon>
        <taxon>Thalassotalea</taxon>
    </lineage>
</organism>
<dbReference type="EMBL" id="FOHK01000002">
    <property type="protein sequence ID" value="SES79371.1"/>
    <property type="molecule type" value="Genomic_DNA"/>
</dbReference>
<dbReference type="GO" id="GO:0051391">
    <property type="term" value="P:tRNA acetylation"/>
    <property type="evidence" value="ECO:0007669"/>
    <property type="project" value="UniProtKB-UniRule"/>
</dbReference>
<evidence type="ECO:0000313" key="11">
    <source>
        <dbReference type="EMBL" id="SES79371.1"/>
    </source>
</evidence>